<organism evidence="1 2">
    <name type="scientific">Prevotella pectinovora</name>
    <dbReference type="NCBI Taxonomy" id="1602169"/>
    <lineage>
        <taxon>Bacteria</taxon>
        <taxon>Pseudomonadati</taxon>
        <taxon>Bacteroidota</taxon>
        <taxon>Bacteroidia</taxon>
        <taxon>Bacteroidales</taxon>
        <taxon>Prevotellaceae</taxon>
        <taxon>Prevotella</taxon>
    </lineage>
</organism>
<dbReference type="STRING" id="1602171.ST44_10425"/>
<dbReference type="EMBL" id="JXQK01000075">
    <property type="protein sequence ID" value="KIP60851.1"/>
    <property type="molecule type" value="Genomic_DNA"/>
</dbReference>
<dbReference type="OrthoDB" id="1033598at2"/>
<keyword evidence="2" id="KW-1185">Reference proteome</keyword>
<dbReference type="AlphaFoldDB" id="A0A0D0IS84"/>
<gene>
    <name evidence="1" type="ORF">ST44_10425</name>
</gene>
<comment type="caution">
    <text evidence="1">The sequence shown here is derived from an EMBL/GenBank/DDBJ whole genome shotgun (WGS) entry which is preliminary data.</text>
</comment>
<evidence type="ECO:0000313" key="2">
    <source>
        <dbReference type="Proteomes" id="UP000032046"/>
    </source>
</evidence>
<dbReference type="RefSeq" id="WP_042519845.1">
    <property type="nucleotide sequence ID" value="NZ_JXQI01000018.1"/>
</dbReference>
<evidence type="ECO:0000313" key="1">
    <source>
        <dbReference type="EMBL" id="KIP60851.1"/>
    </source>
</evidence>
<accession>A0A0D0IS84</accession>
<protein>
    <submittedName>
        <fullName evidence="1">Uncharacterized protein</fullName>
    </submittedName>
</protein>
<sequence length="155" mass="18000">MLEEAIYKFKVSGPTIMPSLFDNFFLKETEAYNGYAILTYEVHQPLPIDEVLNIMDSDAYMRILYYTHPNPKAIKTKFGQRACTYFMPEEQRNIKMNFSTDEKGLVNTILVTVYGSIDIMYPDLLNDLRLNTNGSMLVKERRSEAEVMNDFNNNP</sequence>
<dbReference type="Proteomes" id="UP000032046">
    <property type="component" value="Unassembled WGS sequence"/>
</dbReference>
<reference evidence="1 2" key="1">
    <citation type="submission" date="2015-01" db="EMBL/GenBank/DDBJ databases">
        <title>Comparative genomics of non-oral Prevotella species.</title>
        <authorList>
            <person name="Accetto T."/>
            <person name="Nograsek B."/>
            <person name="Avgustin G."/>
        </authorList>
    </citation>
    <scope>NUCLEOTIDE SEQUENCE [LARGE SCALE GENOMIC DNA]</scope>
    <source>
        <strain evidence="1 2">P5-119</strain>
    </source>
</reference>
<proteinExistence type="predicted"/>
<name>A0A0D0IS84_9BACT</name>